<evidence type="ECO:0000256" key="1">
    <source>
        <dbReference type="SAM" id="MobiDB-lite"/>
    </source>
</evidence>
<gene>
    <name evidence="2" type="ORF">CEXT_458231</name>
</gene>
<accession>A0AAV4YA55</accession>
<keyword evidence="3" id="KW-1185">Reference proteome</keyword>
<evidence type="ECO:0000313" key="3">
    <source>
        <dbReference type="Proteomes" id="UP001054945"/>
    </source>
</evidence>
<dbReference type="Proteomes" id="UP001054945">
    <property type="component" value="Unassembled WGS sequence"/>
</dbReference>
<protein>
    <submittedName>
        <fullName evidence="2">Uncharacterized protein</fullName>
    </submittedName>
</protein>
<reference evidence="2 3" key="1">
    <citation type="submission" date="2021-06" db="EMBL/GenBank/DDBJ databases">
        <title>Caerostris extrusa draft genome.</title>
        <authorList>
            <person name="Kono N."/>
            <person name="Arakawa K."/>
        </authorList>
    </citation>
    <scope>NUCLEOTIDE SEQUENCE [LARGE SCALE GENOMIC DNA]</scope>
</reference>
<evidence type="ECO:0000313" key="2">
    <source>
        <dbReference type="EMBL" id="GIZ03848.1"/>
    </source>
</evidence>
<sequence>MYLKALNENLKQKLIWIFPAAPTLCPDSSTGNLCTTLPTALVTPPAARNGNAHHPQQSCGALDGHEGALVAPSGAQRRRSSGGENMSHLTREEREAEEEGHPEISFGPCHEGENQGGGLQRGFCRIEEVTTNLTSR</sequence>
<feature type="region of interest" description="Disordered" evidence="1">
    <location>
        <begin position="44"/>
        <end position="119"/>
    </location>
</feature>
<comment type="caution">
    <text evidence="2">The sequence shown here is derived from an EMBL/GenBank/DDBJ whole genome shotgun (WGS) entry which is preliminary data.</text>
</comment>
<dbReference type="EMBL" id="BPLR01001659">
    <property type="protein sequence ID" value="GIZ03848.1"/>
    <property type="molecule type" value="Genomic_DNA"/>
</dbReference>
<proteinExistence type="predicted"/>
<name>A0AAV4YA55_CAEEX</name>
<organism evidence="2 3">
    <name type="scientific">Caerostris extrusa</name>
    <name type="common">Bark spider</name>
    <name type="synonym">Caerostris bankana</name>
    <dbReference type="NCBI Taxonomy" id="172846"/>
    <lineage>
        <taxon>Eukaryota</taxon>
        <taxon>Metazoa</taxon>
        <taxon>Ecdysozoa</taxon>
        <taxon>Arthropoda</taxon>
        <taxon>Chelicerata</taxon>
        <taxon>Arachnida</taxon>
        <taxon>Araneae</taxon>
        <taxon>Araneomorphae</taxon>
        <taxon>Entelegynae</taxon>
        <taxon>Araneoidea</taxon>
        <taxon>Araneidae</taxon>
        <taxon>Caerostris</taxon>
    </lineage>
</organism>
<feature type="compositionally biased region" description="Basic and acidic residues" evidence="1">
    <location>
        <begin position="89"/>
        <end position="102"/>
    </location>
</feature>
<dbReference type="AlphaFoldDB" id="A0AAV4YA55"/>